<keyword evidence="2" id="KW-1185">Reference proteome</keyword>
<evidence type="ECO:0000313" key="1">
    <source>
        <dbReference type="EMBL" id="NOL52589.1"/>
    </source>
</evidence>
<protein>
    <submittedName>
        <fullName evidence="1">XRE family transcriptional regulator</fullName>
    </submittedName>
</protein>
<accession>A0A849P4J5</accession>
<organism evidence="1 2">
    <name type="scientific">Pelistega suis</name>
    <dbReference type="NCBI Taxonomy" id="1631957"/>
    <lineage>
        <taxon>Bacteria</taxon>
        <taxon>Pseudomonadati</taxon>
        <taxon>Pseudomonadota</taxon>
        <taxon>Betaproteobacteria</taxon>
        <taxon>Burkholderiales</taxon>
        <taxon>Alcaligenaceae</taxon>
        <taxon>Pelistega</taxon>
    </lineage>
</organism>
<dbReference type="AlphaFoldDB" id="A0A849P4J5"/>
<gene>
    <name evidence="1" type="ORF">HKX39_10505</name>
</gene>
<dbReference type="RefSeq" id="WP_171681270.1">
    <property type="nucleotide sequence ID" value="NZ_JABGBN010000015.1"/>
</dbReference>
<proteinExistence type="predicted"/>
<name>A0A849P4J5_9BURK</name>
<evidence type="ECO:0000313" key="2">
    <source>
        <dbReference type="Proteomes" id="UP000537862"/>
    </source>
</evidence>
<comment type="caution">
    <text evidence="1">The sequence shown here is derived from an EMBL/GenBank/DDBJ whole genome shotgun (WGS) entry which is preliminary data.</text>
</comment>
<reference evidence="1 2" key="1">
    <citation type="submission" date="2020-05" db="EMBL/GenBank/DDBJ databases">
        <authorList>
            <person name="Niu N."/>
        </authorList>
    </citation>
    <scope>NUCLEOTIDE SEQUENCE [LARGE SCALE GENOMIC DNA]</scope>
    <source>
        <strain evidence="1 2">3340-03</strain>
    </source>
</reference>
<sequence length="228" mass="26753">MIEEPEIICADLLHILKQLGVKLPTEFPVEIDLQKSVDDNFTSENSPQNDIYAFDFLEKIPLFDLIYQILKAYTDVYGFYLAYIYELDNNHYEYDDFSDNITGLEDYILSIAVTKLDLHHNNLTPNFTTFQRKILRTCEELILEIKNFAFKLNIPLRAELLDLIYDDHDSLGVNAEAESLGLNKYRLHPDIYMNELLTGMRLIHQVLPKILNKLEIDFTVDDQALRRW</sequence>
<dbReference type="Proteomes" id="UP000537862">
    <property type="component" value="Unassembled WGS sequence"/>
</dbReference>
<dbReference type="EMBL" id="JABGBN010000015">
    <property type="protein sequence ID" value="NOL52589.1"/>
    <property type="molecule type" value="Genomic_DNA"/>
</dbReference>